<sequence length="587" mass="65540">MDAADFALQFASRPPAFAWFLGAGASRMSGLPTATDIIWDLKSQYYCKAENQDVSRQDMQNEAVRSRIQAFMDSRGFPALWDDSEYSLYFEKIFGADKERQRNYLRKKLSEDRVTLTVGNRILGALMASGMTRAIFTTNFDSVVERAFAEVSGRTLMAYHLDGSTAALQALSNEEFPLYCKLHGDFRYDSVKNLSRDLSQQDQQLALAMQSAAGRFGFIIAGYSGRDESVMRLFRDALQQPTPFPNGLFWMTMKGAPALPVVQNLITEARAVGVRAELVEIDTYDSLMISLWRNIPDKPRDLDIKVRRTIPATVSIPIPHTGNDLPLIRLNALPITGLPNKALVARVKQPLTWSDLRELQRAAGSSLIFTKGKEIWCWGAQTELKAAFAGNLVELVESNIPSDLNDPEHLHFKRFMEEGLVTAIARDRPLLSRSERFGSILIVDPHAEDKTALNPVFQQVSKLSGDIPGLFAPVSEEFPAPRKISWAEALRVSIAQKSGQTWAVIEPDIWIWPRGARKLAADFMDGRRQGRFNNKFDALMDAWVRVVIGSDQRGIACALQAFPGPTGPNNPLFTLGSRTAYTKRLST</sequence>
<dbReference type="SUPFAM" id="SSF52467">
    <property type="entry name" value="DHS-like NAD/FAD-binding domain"/>
    <property type="match status" value="1"/>
</dbReference>
<name>A0A7C9UX85_9PROT</name>
<dbReference type="Gene3D" id="3.40.50.1220">
    <property type="entry name" value="TPP-binding domain"/>
    <property type="match status" value="1"/>
</dbReference>
<dbReference type="Proteomes" id="UP000480684">
    <property type="component" value="Unassembled WGS sequence"/>
</dbReference>
<protein>
    <submittedName>
        <fullName evidence="1">SIR2 family protein</fullName>
    </submittedName>
</protein>
<dbReference type="Pfam" id="PF13289">
    <property type="entry name" value="SIR2_2"/>
    <property type="match status" value="1"/>
</dbReference>
<dbReference type="InterPro" id="IPR029035">
    <property type="entry name" value="DHS-like_NAD/FAD-binding_dom"/>
</dbReference>
<comment type="caution">
    <text evidence="1">The sequence shown here is derived from an EMBL/GenBank/DDBJ whole genome shotgun (WGS) entry which is preliminary data.</text>
</comment>
<dbReference type="EMBL" id="JAAIYP010000038">
    <property type="protein sequence ID" value="NFV80692.1"/>
    <property type="molecule type" value="Genomic_DNA"/>
</dbReference>
<proteinExistence type="predicted"/>
<reference evidence="1 2" key="1">
    <citation type="submission" date="2020-02" db="EMBL/GenBank/DDBJ databases">
        <authorList>
            <person name="Dziuba M."/>
            <person name="Kuznetsov B."/>
            <person name="Mardanov A."/>
            <person name="Ravin N."/>
            <person name="Grouzdev D."/>
        </authorList>
    </citation>
    <scope>NUCLEOTIDE SEQUENCE [LARGE SCALE GENOMIC DNA]</scope>
    <source>
        <strain evidence="1 2">SpK</strain>
    </source>
</reference>
<evidence type="ECO:0000313" key="2">
    <source>
        <dbReference type="Proteomes" id="UP000480684"/>
    </source>
</evidence>
<keyword evidence="2" id="KW-1185">Reference proteome</keyword>
<organism evidence="1 2">
    <name type="scientific">Magnetospirillum aberrantis SpK</name>
    <dbReference type="NCBI Taxonomy" id="908842"/>
    <lineage>
        <taxon>Bacteria</taxon>
        <taxon>Pseudomonadati</taxon>
        <taxon>Pseudomonadota</taxon>
        <taxon>Alphaproteobacteria</taxon>
        <taxon>Rhodospirillales</taxon>
        <taxon>Rhodospirillaceae</taxon>
        <taxon>Magnetospirillum</taxon>
    </lineage>
</organism>
<dbReference type="RefSeq" id="WP_163679411.1">
    <property type="nucleotide sequence ID" value="NZ_JAAIYP010000038.1"/>
</dbReference>
<evidence type="ECO:0000313" key="1">
    <source>
        <dbReference type="EMBL" id="NFV80692.1"/>
    </source>
</evidence>
<dbReference type="AlphaFoldDB" id="A0A7C9UX85"/>
<accession>A0A7C9UX85</accession>
<gene>
    <name evidence="1" type="ORF">G4223_11295</name>
</gene>